<organism evidence="2">
    <name type="scientific">uncultured Sphingomonas sp</name>
    <dbReference type="NCBI Taxonomy" id="158754"/>
    <lineage>
        <taxon>Bacteria</taxon>
        <taxon>Pseudomonadati</taxon>
        <taxon>Pseudomonadota</taxon>
        <taxon>Alphaproteobacteria</taxon>
        <taxon>Sphingomonadales</taxon>
        <taxon>Sphingomonadaceae</taxon>
        <taxon>Sphingomonas</taxon>
        <taxon>environmental samples</taxon>
    </lineage>
</organism>
<protein>
    <submittedName>
        <fullName evidence="2">Uncharacterized protein</fullName>
    </submittedName>
</protein>
<proteinExistence type="predicted"/>
<dbReference type="AlphaFoldDB" id="A0A6J4SKW3"/>
<evidence type="ECO:0000256" key="1">
    <source>
        <dbReference type="SAM" id="MobiDB-lite"/>
    </source>
</evidence>
<name>A0A6J4SKW3_9SPHN</name>
<reference evidence="2" key="1">
    <citation type="submission" date="2020-02" db="EMBL/GenBank/DDBJ databases">
        <authorList>
            <person name="Meier V. D."/>
        </authorList>
    </citation>
    <scope>NUCLEOTIDE SEQUENCE</scope>
    <source>
        <strain evidence="2">AVDCRST_MAG31</strain>
    </source>
</reference>
<dbReference type="EMBL" id="CADCWA010000031">
    <property type="protein sequence ID" value="CAA9501998.1"/>
    <property type="molecule type" value="Genomic_DNA"/>
</dbReference>
<feature type="region of interest" description="Disordered" evidence="1">
    <location>
        <begin position="1"/>
        <end position="78"/>
    </location>
</feature>
<feature type="compositionally biased region" description="Basic and acidic residues" evidence="1">
    <location>
        <begin position="1"/>
        <end position="14"/>
    </location>
</feature>
<accession>A0A6J4SKW3</accession>
<evidence type="ECO:0000313" key="2">
    <source>
        <dbReference type="EMBL" id="CAA9501998.1"/>
    </source>
</evidence>
<gene>
    <name evidence="2" type="ORF">AVDCRST_MAG31-443</name>
</gene>
<sequence length="78" mass="8342">MVGDARSHGEEARRAIRVPQTGHSGGYNAEGAERDRFALPASAEFDNADRPNRPALDLRTPSRAVHEEAHAAPALGRG</sequence>